<evidence type="ECO:0008006" key="3">
    <source>
        <dbReference type="Google" id="ProtNLM"/>
    </source>
</evidence>
<gene>
    <name evidence="1" type="ORF">HF320_05045</name>
</gene>
<evidence type="ECO:0000313" key="2">
    <source>
        <dbReference type="Proteomes" id="UP000546970"/>
    </source>
</evidence>
<dbReference type="RefSeq" id="WP_169277319.1">
    <property type="nucleotide sequence ID" value="NZ_JABBCP010000002.1"/>
</dbReference>
<name>A0A7X9UC65_9ACTN</name>
<dbReference type="Proteomes" id="UP000546970">
    <property type="component" value="Unassembled WGS sequence"/>
</dbReference>
<dbReference type="AlphaFoldDB" id="A0A7X9UC65"/>
<evidence type="ECO:0000313" key="1">
    <source>
        <dbReference type="EMBL" id="NMF55693.1"/>
    </source>
</evidence>
<reference evidence="1 2" key="1">
    <citation type="submission" date="2020-04" db="EMBL/GenBank/DDBJ databases">
        <title>Collinsella sp. KGMB02528 nov., an anaerobic actinobacterium isolated from human feces.</title>
        <authorList>
            <person name="Han K.-I."/>
            <person name="Eom M.K."/>
            <person name="Kim J.-S."/>
            <person name="Lee K.C."/>
            <person name="Suh M.K."/>
            <person name="Park S.-H."/>
            <person name="Lee J.H."/>
            <person name="Kang S.W."/>
            <person name="Park J.-E."/>
            <person name="Oh B.S."/>
            <person name="Yu S.Y."/>
            <person name="Choi S.-H."/>
            <person name="Lee D.H."/>
            <person name="Yoon H."/>
            <person name="Kim B.-Y."/>
            <person name="Lee J.H."/>
            <person name="Lee J.-S."/>
        </authorList>
    </citation>
    <scope>NUCLEOTIDE SEQUENCE [LARGE SCALE GENOMIC DNA]</scope>
    <source>
        <strain evidence="1 2">KGMB02528</strain>
    </source>
</reference>
<protein>
    <recommendedName>
        <fullName evidence="3">Phage portal protein</fullName>
    </recommendedName>
</protein>
<comment type="caution">
    <text evidence="1">The sequence shown here is derived from an EMBL/GenBank/DDBJ whole genome shotgun (WGS) entry which is preliminary data.</text>
</comment>
<dbReference type="EMBL" id="JABBCP010000002">
    <property type="protein sequence ID" value="NMF55693.1"/>
    <property type="molecule type" value="Genomic_DNA"/>
</dbReference>
<proteinExistence type="predicted"/>
<accession>A0A7X9UC65</accession>
<keyword evidence="2" id="KW-1185">Reference proteome</keyword>
<sequence>MKKVTGVPGWATRFLKRKGYAPRNSMDAHIRAWWSWYQTTNGFYAADRHDTGRGADPGGRLSIRPARAVCDEWASLVMDEKTAISSPQTEVNDWLAERADAFVSEQADNLALAFALGSGCWAVGIEGVGEDGRGADAEATIDFYDAGKVCPLLTDGTEAVSVALVSRCLVGGVTYDRVQVHEPVAETGGTYHIRTWLFDPAREGAEVVSDEVIGDLDTRSALPTFAIVRPAISNTYEELCPLGVSVFDDAVDTIKLVDATFDMMYWRCRLGLPRIICEESGIRVDPKTGRRDLGSTIDQKLFKAVPGKVGQSSPLTMYDPGIRADESETAMNDALSMLSIKCGFGPNYFSFTRQGGLKTAREVVSDNSVLYRNLRKHEGKVGEALRRLFAGAYSAEAGVRLGAAPEGVEIDVTWDDSVVEDADAERETMKDDVARGLCPRWVYVAKYYGMSDEEARAFTGETLGAAPDDFGE</sequence>
<organism evidence="1 2">
    <name type="scientific">Collinsella acetigenes</name>
    <dbReference type="NCBI Taxonomy" id="2713419"/>
    <lineage>
        <taxon>Bacteria</taxon>
        <taxon>Bacillati</taxon>
        <taxon>Actinomycetota</taxon>
        <taxon>Coriobacteriia</taxon>
        <taxon>Coriobacteriales</taxon>
        <taxon>Coriobacteriaceae</taxon>
        <taxon>Collinsella</taxon>
    </lineage>
</organism>